<feature type="chain" id="PRO_5039365032" evidence="1">
    <location>
        <begin position="25"/>
        <end position="442"/>
    </location>
</feature>
<name>A0A1C6HVM7_9FIRM</name>
<dbReference type="Gene3D" id="3.40.190.10">
    <property type="entry name" value="Periplasmic binding protein-like II"/>
    <property type="match status" value="1"/>
</dbReference>
<gene>
    <name evidence="2" type="primary">lacE</name>
    <name evidence="2" type="ORF">SAMEA3545359_01083</name>
</gene>
<evidence type="ECO:0000256" key="1">
    <source>
        <dbReference type="SAM" id="SignalP"/>
    </source>
</evidence>
<sequence>MKKIFAKRAAAALLAGTLALSVFTGCGDSKETGGNTGSELDPENPTKVTFYSYSLTYPSMKPGMEHLIQEFNDTVGKEKGVIVEGVPDANMSKYKSDIQAGQQVDIVQHGWNSLDDSKENMGIKAYEDVFPKDELEEHFSGMEQNAVKLGQIDGKTYGLAFTFSTPILYINGTLFEQAGLDPNDPPKTWDEVLAAAKQIKEKTGKDGFGLSPQNGWVTEGVIFSNGGSMLNSDRTKATFASKEGVEAISKWKEFFTSGVAALGTDSEVSQAFMAGNVGMHIQSTSLLSGILSSAEAGGWKVYGAAMPSFGEKTPAPVNSGSCLAVRPDSDLKAKAIWEFIKYVTGDEGYTIITSEIGYLPLRTYLADDEKYLKSFVDENPLVRVNIDQLKNVKPVTIWPAGTATECFTIFTDAITRSLTTDADVEKTLKEAQSQIDKILAQQ</sequence>
<dbReference type="SUPFAM" id="SSF53850">
    <property type="entry name" value="Periplasmic binding protein-like II"/>
    <property type="match status" value="1"/>
</dbReference>
<feature type="signal peptide" evidence="1">
    <location>
        <begin position="1"/>
        <end position="24"/>
    </location>
</feature>
<dbReference type="Pfam" id="PF13416">
    <property type="entry name" value="SBP_bac_8"/>
    <property type="match status" value="1"/>
</dbReference>
<accession>A0A1C6HVM7</accession>
<dbReference type="CDD" id="cd14748">
    <property type="entry name" value="PBP2_UgpB"/>
    <property type="match status" value="1"/>
</dbReference>
<organism evidence="2">
    <name type="scientific">uncultured Anaerotruncus sp</name>
    <dbReference type="NCBI Taxonomy" id="905011"/>
    <lineage>
        <taxon>Bacteria</taxon>
        <taxon>Bacillati</taxon>
        <taxon>Bacillota</taxon>
        <taxon>Clostridia</taxon>
        <taxon>Eubacteriales</taxon>
        <taxon>Oscillospiraceae</taxon>
        <taxon>Anaerotruncus</taxon>
        <taxon>environmental samples</taxon>
    </lineage>
</organism>
<evidence type="ECO:0000313" key="2">
    <source>
        <dbReference type="EMBL" id="SCJ61816.1"/>
    </source>
</evidence>
<dbReference type="PANTHER" id="PTHR43649">
    <property type="entry name" value="ARABINOSE-BINDING PROTEIN-RELATED"/>
    <property type="match status" value="1"/>
</dbReference>
<keyword evidence="1" id="KW-0732">Signal</keyword>
<protein>
    <submittedName>
        <fullName evidence="2">Lactose-binding protein</fullName>
    </submittedName>
</protein>
<dbReference type="AlphaFoldDB" id="A0A1C6HVM7"/>
<dbReference type="PANTHER" id="PTHR43649:SF12">
    <property type="entry name" value="DIACETYLCHITOBIOSE BINDING PROTEIN DASA"/>
    <property type="match status" value="1"/>
</dbReference>
<dbReference type="PROSITE" id="PS51257">
    <property type="entry name" value="PROKAR_LIPOPROTEIN"/>
    <property type="match status" value="1"/>
</dbReference>
<dbReference type="EMBL" id="FMHG01000001">
    <property type="protein sequence ID" value="SCJ61816.1"/>
    <property type="molecule type" value="Genomic_DNA"/>
</dbReference>
<proteinExistence type="predicted"/>
<dbReference type="InterPro" id="IPR006059">
    <property type="entry name" value="SBP"/>
</dbReference>
<reference evidence="2" key="1">
    <citation type="submission" date="2015-09" db="EMBL/GenBank/DDBJ databases">
        <authorList>
            <consortium name="Pathogen Informatics"/>
        </authorList>
    </citation>
    <scope>NUCLEOTIDE SEQUENCE</scope>
    <source>
        <strain evidence="2">2789STDY5834896</strain>
    </source>
</reference>
<dbReference type="InterPro" id="IPR050490">
    <property type="entry name" value="Bact_solute-bd_prot1"/>
</dbReference>